<name>A0AA39IP67_9BILA</name>
<organism evidence="3 4">
    <name type="scientific">Steinernema hermaphroditum</name>
    <dbReference type="NCBI Taxonomy" id="289476"/>
    <lineage>
        <taxon>Eukaryota</taxon>
        <taxon>Metazoa</taxon>
        <taxon>Ecdysozoa</taxon>
        <taxon>Nematoda</taxon>
        <taxon>Chromadorea</taxon>
        <taxon>Rhabditida</taxon>
        <taxon>Tylenchina</taxon>
        <taxon>Panagrolaimomorpha</taxon>
        <taxon>Strongyloidoidea</taxon>
        <taxon>Steinernematidae</taxon>
        <taxon>Steinernema</taxon>
    </lineage>
</organism>
<evidence type="ECO:0000313" key="3">
    <source>
        <dbReference type="EMBL" id="KAK0427226.1"/>
    </source>
</evidence>
<evidence type="ECO:0000256" key="1">
    <source>
        <dbReference type="SAM" id="MobiDB-lite"/>
    </source>
</evidence>
<gene>
    <name evidence="3" type="ORF">QR680_010123</name>
</gene>
<feature type="signal peptide" evidence="2">
    <location>
        <begin position="1"/>
        <end position="21"/>
    </location>
</feature>
<dbReference type="Proteomes" id="UP001175271">
    <property type="component" value="Unassembled WGS sequence"/>
</dbReference>
<feature type="compositionally biased region" description="Basic residues" evidence="1">
    <location>
        <begin position="81"/>
        <end position="95"/>
    </location>
</feature>
<sequence length="102" mass="11855">MRLSCLFVFLILATMLQLSPAFTPLSRATRRYGESKGKVEQKKVVHYETHDEKQIPEFSHHMNFLLDQPFLALVPVVEPKKTKKPRTTKHTKTRSRMSFVGL</sequence>
<evidence type="ECO:0000256" key="2">
    <source>
        <dbReference type="SAM" id="SignalP"/>
    </source>
</evidence>
<feature type="region of interest" description="Disordered" evidence="1">
    <location>
        <begin position="81"/>
        <end position="102"/>
    </location>
</feature>
<dbReference type="EMBL" id="JAUCMV010000001">
    <property type="protein sequence ID" value="KAK0427226.1"/>
    <property type="molecule type" value="Genomic_DNA"/>
</dbReference>
<reference evidence="3" key="1">
    <citation type="submission" date="2023-06" db="EMBL/GenBank/DDBJ databases">
        <title>Genomic analysis of the entomopathogenic nematode Steinernema hermaphroditum.</title>
        <authorList>
            <person name="Schwarz E.M."/>
            <person name="Heppert J.K."/>
            <person name="Baniya A."/>
            <person name="Schwartz H.T."/>
            <person name="Tan C.-H."/>
            <person name="Antoshechkin I."/>
            <person name="Sternberg P.W."/>
            <person name="Goodrich-Blair H."/>
            <person name="Dillman A.R."/>
        </authorList>
    </citation>
    <scope>NUCLEOTIDE SEQUENCE</scope>
    <source>
        <strain evidence="3">PS9179</strain>
        <tissue evidence="3">Whole animal</tissue>
    </source>
</reference>
<proteinExistence type="predicted"/>
<feature type="chain" id="PRO_5041351382" evidence="2">
    <location>
        <begin position="22"/>
        <end position="102"/>
    </location>
</feature>
<keyword evidence="4" id="KW-1185">Reference proteome</keyword>
<dbReference type="AlphaFoldDB" id="A0AA39IP67"/>
<keyword evidence="2" id="KW-0732">Signal</keyword>
<evidence type="ECO:0000313" key="4">
    <source>
        <dbReference type="Proteomes" id="UP001175271"/>
    </source>
</evidence>
<protein>
    <submittedName>
        <fullName evidence="3">Uncharacterized protein</fullName>
    </submittedName>
</protein>
<accession>A0AA39IP67</accession>
<comment type="caution">
    <text evidence="3">The sequence shown here is derived from an EMBL/GenBank/DDBJ whole genome shotgun (WGS) entry which is preliminary data.</text>
</comment>